<dbReference type="InterPro" id="IPR015943">
    <property type="entry name" value="WD40/YVTN_repeat-like_dom_sf"/>
</dbReference>
<accession>A0ABW6SGY6</accession>
<dbReference type="SUPFAM" id="SSF50974">
    <property type="entry name" value="Nitrous oxide reductase, N-terminal domain"/>
    <property type="match status" value="1"/>
</dbReference>
<comment type="caution">
    <text evidence="2">The sequence shown here is derived from an EMBL/GenBank/DDBJ whole genome shotgun (WGS) entry which is preliminary data.</text>
</comment>
<organism evidence="2 3">
    <name type="scientific">Nocardia jiangxiensis</name>
    <dbReference type="NCBI Taxonomy" id="282685"/>
    <lineage>
        <taxon>Bacteria</taxon>
        <taxon>Bacillati</taxon>
        <taxon>Actinomycetota</taxon>
        <taxon>Actinomycetes</taxon>
        <taxon>Mycobacteriales</taxon>
        <taxon>Nocardiaceae</taxon>
        <taxon>Nocardia</taxon>
    </lineage>
</organism>
<feature type="chain" id="PRO_5045852235" description="Lactonase, 7-bladed beta-propeller" evidence="1">
    <location>
        <begin position="27"/>
        <end position="180"/>
    </location>
</feature>
<evidence type="ECO:0008006" key="4">
    <source>
        <dbReference type="Google" id="ProtNLM"/>
    </source>
</evidence>
<proteinExistence type="predicted"/>
<evidence type="ECO:0000313" key="3">
    <source>
        <dbReference type="Proteomes" id="UP001601992"/>
    </source>
</evidence>
<dbReference type="RefSeq" id="WP_040832155.1">
    <property type="nucleotide sequence ID" value="NZ_JBIAQY010000027.1"/>
</dbReference>
<dbReference type="Gene3D" id="2.130.10.10">
    <property type="entry name" value="YVTN repeat-like/Quinoprotein amine dehydrogenase"/>
    <property type="match status" value="1"/>
</dbReference>
<dbReference type="EMBL" id="JBIAQY010000027">
    <property type="protein sequence ID" value="MFF3574431.1"/>
    <property type="molecule type" value="Genomic_DNA"/>
</dbReference>
<dbReference type="Proteomes" id="UP001601992">
    <property type="component" value="Unassembled WGS sequence"/>
</dbReference>
<evidence type="ECO:0000313" key="2">
    <source>
        <dbReference type="EMBL" id="MFF3574431.1"/>
    </source>
</evidence>
<evidence type="ECO:0000256" key="1">
    <source>
        <dbReference type="SAM" id="SignalP"/>
    </source>
</evidence>
<reference evidence="2 3" key="1">
    <citation type="submission" date="2024-10" db="EMBL/GenBank/DDBJ databases">
        <title>The Natural Products Discovery Center: Release of the First 8490 Sequenced Strains for Exploring Actinobacteria Biosynthetic Diversity.</title>
        <authorList>
            <person name="Kalkreuter E."/>
            <person name="Kautsar S.A."/>
            <person name="Yang D."/>
            <person name="Bader C.D."/>
            <person name="Teijaro C.N."/>
            <person name="Fluegel L."/>
            <person name="Davis C.M."/>
            <person name="Simpson J.R."/>
            <person name="Lauterbach L."/>
            <person name="Steele A.D."/>
            <person name="Gui C."/>
            <person name="Meng S."/>
            <person name="Li G."/>
            <person name="Viehrig K."/>
            <person name="Ye F."/>
            <person name="Su P."/>
            <person name="Kiefer A.F."/>
            <person name="Nichols A."/>
            <person name="Cepeda A.J."/>
            <person name="Yan W."/>
            <person name="Fan B."/>
            <person name="Jiang Y."/>
            <person name="Adhikari A."/>
            <person name="Zheng C.-J."/>
            <person name="Schuster L."/>
            <person name="Cowan T.M."/>
            <person name="Smanski M.J."/>
            <person name="Chevrette M.G."/>
            <person name="De Carvalho L.P.S."/>
            <person name="Shen B."/>
        </authorList>
    </citation>
    <scope>NUCLEOTIDE SEQUENCE [LARGE SCALE GENOMIC DNA]</scope>
    <source>
        <strain evidence="2 3">NPDC002593</strain>
    </source>
</reference>
<protein>
    <recommendedName>
        <fullName evidence="4">Lactonase, 7-bladed beta-propeller</fullName>
    </recommendedName>
</protein>
<feature type="signal peptide" evidence="1">
    <location>
        <begin position="1"/>
        <end position="26"/>
    </location>
</feature>
<keyword evidence="3" id="KW-1185">Reference proteome</keyword>
<name>A0ABW6SGY6_9NOCA</name>
<keyword evidence="1" id="KW-0732">Signal</keyword>
<gene>
    <name evidence="2" type="ORF">ACFYXQ_42450</name>
</gene>
<dbReference type="InterPro" id="IPR011045">
    <property type="entry name" value="N2O_reductase_N"/>
</dbReference>
<sequence>MGSQARRLGAATVLPGFTVAAQPAQAAPTASGSGYHIYAHGMLSDGVVGFNASDIGQPTPIAGRAPTGVPDWPQAATPDGRFLYVAPMRNPRLIAYSIGSGGALTATGAPLALPDIPVDITFAPNSRYGYVLVGGVNGAVVPVRLGTDGAPVANGPTMSLGAFTDGLRPCRRSTERRTGR</sequence>